<evidence type="ECO:0000313" key="2">
    <source>
        <dbReference type="Proteomes" id="UP001163321"/>
    </source>
</evidence>
<protein>
    <submittedName>
        <fullName evidence="1">Uncharacterized protein</fullName>
    </submittedName>
</protein>
<keyword evidence="2" id="KW-1185">Reference proteome</keyword>
<accession>A0ACC0WAY3</accession>
<gene>
    <name evidence="1" type="ORF">PsorP6_008281</name>
</gene>
<dbReference type="EMBL" id="CM047582">
    <property type="protein sequence ID" value="KAI9915914.1"/>
    <property type="molecule type" value="Genomic_DNA"/>
</dbReference>
<comment type="caution">
    <text evidence="1">The sequence shown here is derived from an EMBL/GenBank/DDBJ whole genome shotgun (WGS) entry which is preliminary data.</text>
</comment>
<proteinExistence type="predicted"/>
<name>A0ACC0WAY3_9STRA</name>
<dbReference type="Proteomes" id="UP001163321">
    <property type="component" value="Chromosome 3"/>
</dbReference>
<sequence length="78" mass="8779">MAKVPSYLDLLLTFDEVVIMRSISVVMHTLDFIVIDDAIWSVKLFPINIDKGYHPSYDQSVGINIPPHLQTAQPNALI</sequence>
<evidence type="ECO:0000313" key="1">
    <source>
        <dbReference type="EMBL" id="KAI9915914.1"/>
    </source>
</evidence>
<reference evidence="1 2" key="1">
    <citation type="journal article" date="2022" name="bioRxiv">
        <title>The genome of the oomycete Peronosclerospora sorghi, a cosmopolitan pathogen of maize and sorghum, is inflated with dispersed pseudogenes.</title>
        <authorList>
            <person name="Fletcher K."/>
            <person name="Martin F."/>
            <person name="Isakeit T."/>
            <person name="Cavanaugh K."/>
            <person name="Magill C."/>
            <person name="Michelmore R."/>
        </authorList>
    </citation>
    <scope>NUCLEOTIDE SEQUENCE [LARGE SCALE GENOMIC DNA]</scope>
    <source>
        <strain evidence="1">P6</strain>
    </source>
</reference>
<organism evidence="1 2">
    <name type="scientific">Peronosclerospora sorghi</name>
    <dbReference type="NCBI Taxonomy" id="230839"/>
    <lineage>
        <taxon>Eukaryota</taxon>
        <taxon>Sar</taxon>
        <taxon>Stramenopiles</taxon>
        <taxon>Oomycota</taxon>
        <taxon>Peronosporomycetes</taxon>
        <taxon>Peronosporales</taxon>
        <taxon>Peronosporaceae</taxon>
        <taxon>Peronosclerospora</taxon>
    </lineage>
</organism>